<dbReference type="PANTHER" id="PTHR40628">
    <property type="entry name" value="CHROMO DOMAIN-CONTAINING PROTEIN"/>
    <property type="match status" value="1"/>
</dbReference>
<evidence type="ECO:0000313" key="3">
    <source>
        <dbReference type="Proteomes" id="UP001187682"/>
    </source>
</evidence>
<evidence type="ECO:0000256" key="1">
    <source>
        <dbReference type="SAM" id="MobiDB-lite"/>
    </source>
</evidence>
<dbReference type="EMBL" id="ONZQ02000010">
    <property type="protein sequence ID" value="SPO04349.1"/>
    <property type="molecule type" value="Genomic_DNA"/>
</dbReference>
<sequence length="443" mass="49509">MAYNLPCPSWVWSNNSNVHAAKDRYWFSADYQPLNSTVTSYILKGSGSPVVRIGTVELPVKRSPRATGARAHGILRLRNVLHVPTATCNVIGNPILDEYRVTMSGSRQDTKGAIVDRRGRNVANFDPRAILFQVRLSGPPVGPRVGPSPFDPSILYMINVRWPDSERDKWEASRGVRAPQAVGVTPLSDTEKRWFIEHWGGEFKFLASYGLSFYKEKDREVGRVILRAILSGSGGSDNSNGDKSEASLAVNTAQSVGIAPLSKTEKSWLKEHWGSEFRFLLCHGLSIYEEEDREEGRTILRAIMDGSDGRGSSPLSDTEEGWLKEHWDGEFEFLLCHGLQIYKEEDREEGRAILRAIMDGRDSDDDEDGGNGWDYNGWDSSDDDRSETQLADSYFDADELRFIRDNYGGSTTFMFAHGLKFYDPEAGEEAQSIFGKPARLGCG</sequence>
<dbReference type="Proteomes" id="UP001187682">
    <property type="component" value="Unassembled WGS sequence"/>
</dbReference>
<evidence type="ECO:0000313" key="2">
    <source>
        <dbReference type="EMBL" id="SPO04349.1"/>
    </source>
</evidence>
<reference evidence="2" key="1">
    <citation type="submission" date="2018-03" db="EMBL/GenBank/DDBJ databases">
        <authorList>
            <person name="Guldener U."/>
        </authorList>
    </citation>
    <scope>NUCLEOTIDE SEQUENCE</scope>
</reference>
<comment type="caution">
    <text evidence="2">The sequence shown here is derived from an EMBL/GenBank/DDBJ whole genome shotgun (WGS) entry which is preliminary data.</text>
</comment>
<dbReference type="AlphaFoldDB" id="A0AAE8SX48"/>
<gene>
    <name evidence="2" type="ORF">DNG_07034</name>
</gene>
<name>A0AAE8SX48_9PEZI</name>
<keyword evidence="3" id="KW-1185">Reference proteome</keyword>
<accession>A0AAE8SX48</accession>
<organism evidence="2 3">
    <name type="scientific">Cephalotrichum gorgonifer</name>
    <dbReference type="NCBI Taxonomy" id="2041049"/>
    <lineage>
        <taxon>Eukaryota</taxon>
        <taxon>Fungi</taxon>
        <taxon>Dikarya</taxon>
        <taxon>Ascomycota</taxon>
        <taxon>Pezizomycotina</taxon>
        <taxon>Sordariomycetes</taxon>
        <taxon>Hypocreomycetidae</taxon>
        <taxon>Microascales</taxon>
        <taxon>Microascaceae</taxon>
        <taxon>Cephalotrichum</taxon>
    </lineage>
</organism>
<dbReference type="PANTHER" id="PTHR40628:SF1">
    <property type="entry name" value="CHROMO DOMAIN-CONTAINING PROTEIN"/>
    <property type="match status" value="1"/>
</dbReference>
<feature type="region of interest" description="Disordered" evidence="1">
    <location>
        <begin position="360"/>
        <end position="386"/>
    </location>
</feature>
<protein>
    <submittedName>
        <fullName evidence="2">Uncharacterized protein</fullName>
    </submittedName>
</protein>
<proteinExistence type="predicted"/>